<dbReference type="InterPro" id="IPR049342">
    <property type="entry name" value="TRAF1-6_MATH_dom"/>
</dbReference>
<dbReference type="GO" id="GO:0005164">
    <property type="term" value="F:tumor necrosis factor receptor binding"/>
    <property type="evidence" value="ECO:0007669"/>
    <property type="project" value="TreeGrafter"/>
</dbReference>
<protein>
    <recommendedName>
        <fullName evidence="1">MATH domain-containing protein</fullName>
    </recommendedName>
</protein>
<dbReference type="PANTHER" id="PTHR10131">
    <property type="entry name" value="TNF RECEPTOR ASSOCIATED FACTOR"/>
    <property type="match status" value="1"/>
</dbReference>
<reference evidence="2 3" key="1">
    <citation type="submission" date="2022-05" db="EMBL/GenBank/DDBJ databases">
        <authorList>
            <consortium name="Genoscope - CEA"/>
            <person name="William W."/>
        </authorList>
    </citation>
    <scope>NUCLEOTIDE SEQUENCE [LARGE SCALE GENOMIC DNA]</scope>
</reference>
<evidence type="ECO:0000259" key="1">
    <source>
        <dbReference type="PROSITE" id="PS50144"/>
    </source>
</evidence>
<organism evidence="2 3">
    <name type="scientific">Pocillopora meandrina</name>
    <dbReference type="NCBI Taxonomy" id="46732"/>
    <lineage>
        <taxon>Eukaryota</taxon>
        <taxon>Metazoa</taxon>
        <taxon>Cnidaria</taxon>
        <taxon>Anthozoa</taxon>
        <taxon>Hexacorallia</taxon>
        <taxon>Scleractinia</taxon>
        <taxon>Astrocoeniina</taxon>
        <taxon>Pocilloporidae</taxon>
        <taxon>Pocillopora</taxon>
    </lineage>
</organism>
<dbReference type="Gene3D" id="2.60.210.10">
    <property type="entry name" value="Apoptosis, Tumor Necrosis Factor Receptor Associated Protein 2, Chain A"/>
    <property type="match status" value="1"/>
</dbReference>
<dbReference type="InterPro" id="IPR008974">
    <property type="entry name" value="TRAF-like"/>
</dbReference>
<evidence type="ECO:0000313" key="2">
    <source>
        <dbReference type="EMBL" id="CAH3044927.1"/>
    </source>
</evidence>
<feature type="domain" description="MATH" evidence="1">
    <location>
        <begin position="9"/>
        <end position="159"/>
    </location>
</feature>
<dbReference type="AlphaFoldDB" id="A0AAU9W4K6"/>
<name>A0AAU9W4K6_9CNID</name>
<dbReference type="InterPro" id="IPR002083">
    <property type="entry name" value="MATH/TRAF_dom"/>
</dbReference>
<dbReference type="GO" id="GO:0031625">
    <property type="term" value="F:ubiquitin protein ligase binding"/>
    <property type="evidence" value="ECO:0007669"/>
    <property type="project" value="TreeGrafter"/>
</dbReference>
<sequence>MCTSAISLSGNLPKLMTAFRKLRTDQILITIYSEPFHTGPYGYKIRLELHPNGRNDGLNTHLSIFVRLMKNEYDGILPWPFDKKVTITLIDQQPCPKLRRNIHMCSYPRNDGHFSPCYSRPVEERAQNIAFGFCKFVTQEQLKTRHYIVGDTLFFCVEVDTL</sequence>
<evidence type="ECO:0000313" key="3">
    <source>
        <dbReference type="Proteomes" id="UP001159428"/>
    </source>
</evidence>
<dbReference type="Proteomes" id="UP001159428">
    <property type="component" value="Unassembled WGS sequence"/>
</dbReference>
<keyword evidence="3" id="KW-1185">Reference proteome</keyword>
<gene>
    <name evidence="2" type="ORF">PMEA_00031474</name>
</gene>
<dbReference type="SUPFAM" id="SSF49599">
    <property type="entry name" value="TRAF domain-like"/>
    <property type="match status" value="1"/>
</dbReference>
<dbReference type="PROSITE" id="PS50144">
    <property type="entry name" value="MATH"/>
    <property type="match status" value="1"/>
</dbReference>
<accession>A0AAU9W4K6</accession>
<dbReference type="PANTHER" id="PTHR10131:SF94">
    <property type="entry name" value="TNF RECEPTOR-ASSOCIATED FACTOR 4"/>
    <property type="match status" value="1"/>
</dbReference>
<dbReference type="Pfam" id="PF21355">
    <property type="entry name" value="TRAF-mep_MATH"/>
    <property type="match status" value="1"/>
</dbReference>
<comment type="caution">
    <text evidence="2">The sequence shown here is derived from an EMBL/GenBank/DDBJ whole genome shotgun (WGS) entry which is preliminary data.</text>
</comment>
<proteinExistence type="predicted"/>
<dbReference type="GO" id="GO:0043122">
    <property type="term" value="P:regulation of canonical NF-kappaB signal transduction"/>
    <property type="evidence" value="ECO:0007669"/>
    <property type="project" value="TreeGrafter"/>
</dbReference>
<dbReference type="EMBL" id="CALNXJ010000007">
    <property type="protein sequence ID" value="CAH3044927.1"/>
    <property type="molecule type" value="Genomic_DNA"/>
</dbReference>
<feature type="non-terminal residue" evidence="2">
    <location>
        <position position="162"/>
    </location>
</feature>